<feature type="transmembrane region" description="Helical" evidence="1">
    <location>
        <begin position="115"/>
        <end position="134"/>
    </location>
</feature>
<comment type="caution">
    <text evidence="3">The sequence shown here is derived from an EMBL/GenBank/DDBJ whole genome shotgun (WGS) entry which is preliminary data.</text>
</comment>
<proteinExistence type="predicted"/>
<name>A0ABN3VFE0_9PSEU</name>
<organism evidence="3 4">
    <name type="scientific">Saccharopolyspora taberi</name>
    <dbReference type="NCBI Taxonomy" id="60895"/>
    <lineage>
        <taxon>Bacteria</taxon>
        <taxon>Bacillati</taxon>
        <taxon>Actinomycetota</taxon>
        <taxon>Actinomycetes</taxon>
        <taxon>Pseudonocardiales</taxon>
        <taxon>Pseudonocardiaceae</taxon>
        <taxon>Saccharopolyspora</taxon>
    </lineage>
</organism>
<evidence type="ECO:0000256" key="1">
    <source>
        <dbReference type="SAM" id="Phobius"/>
    </source>
</evidence>
<evidence type="ECO:0000259" key="2">
    <source>
        <dbReference type="Pfam" id="PF04892"/>
    </source>
</evidence>
<dbReference type="InterPro" id="IPR006976">
    <property type="entry name" value="VanZ-like"/>
</dbReference>
<sequence>MVVDDLVLDMRAVGEMQAVRQFDSAFGGVAETAFSLFLLAVVFLGAAVLVRVRRLELSSAMRLSVVDAALVFSMLLVVHLVCVPQPDVSRTRLRLMPGTDLGVAVHAAPGDLGPWLQLLGNLLLLLPLGALLPLRVLPLRTCGHVALAVLAVTCVIELFQYLFLAGRVVSADDVLLNTAGGLLGAFLTSRWWHEFRRPPRFRGERPLRREIRSFRPSAEISS</sequence>
<accession>A0ABN3VFE0</accession>
<dbReference type="EMBL" id="BAAAUX010000016">
    <property type="protein sequence ID" value="GAA2799830.1"/>
    <property type="molecule type" value="Genomic_DNA"/>
</dbReference>
<feature type="transmembrane region" description="Helical" evidence="1">
    <location>
        <begin position="33"/>
        <end position="52"/>
    </location>
</feature>
<keyword evidence="1" id="KW-0472">Membrane</keyword>
<keyword evidence="1" id="KW-1133">Transmembrane helix</keyword>
<dbReference type="InterPro" id="IPR053150">
    <property type="entry name" value="Teicoplanin_resist-assoc"/>
</dbReference>
<feature type="transmembrane region" description="Helical" evidence="1">
    <location>
        <begin position="141"/>
        <end position="162"/>
    </location>
</feature>
<keyword evidence="1" id="KW-0812">Transmembrane</keyword>
<dbReference type="Proteomes" id="UP001500979">
    <property type="component" value="Unassembled WGS sequence"/>
</dbReference>
<keyword evidence="4" id="KW-1185">Reference proteome</keyword>
<reference evidence="3 4" key="1">
    <citation type="journal article" date="2019" name="Int. J. Syst. Evol. Microbiol.">
        <title>The Global Catalogue of Microorganisms (GCM) 10K type strain sequencing project: providing services to taxonomists for standard genome sequencing and annotation.</title>
        <authorList>
            <consortium name="The Broad Institute Genomics Platform"/>
            <consortium name="The Broad Institute Genome Sequencing Center for Infectious Disease"/>
            <person name="Wu L."/>
            <person name="Ma J."/>
        </authorList>
    </citation>
    <scope>NUCLEOTIDE SEQUENCE [LARGE SCALE GENOMIC DNA]</scope>
    <source>
        <strain evidence="3 4">JCM 9383</strain>
    </source>
</reference>
<dbReference type="RefSeq" id="WP_344681653.1">
    <property type="nucleotide sequence ID" value="NZ_BAAAUX010000016.1"/>
</dbReference>
<evidence type="ECO:0000313" key="3">
    <source>
        <dbReference type="EMBL" id="GAA2799830.1"/>
    </source>
</evidence>
<feature type="domain" description="VanZ-like" evidence="2">
    <location>
        <begin position="71"/>
        <end position="189"/>
    </location>
</feature>
<dbReference type="PANTHER" id="PTHR36834">
    <property type="entry name" value="MEMBRANE PROTEIN-RELATED"/>
    <property type="match status" value="1"/>
</dbReference>
<feature type="transmembrane region" description="Helical" evidence="1">
    <location>
        <begin position="174"/>
        <end position="192"/>
    </location>
</feature>
<feature type="transmembrane region" description="Helical" evidence="1">
    <location>
        <begin position="64"/>
        <end position="86"/>
    </location>
</feature>
<dbReference type="PANTHER" id="PTHR36834:SF1">
    <property type="entry name" value="INTEGRAL MEMBRANE PROTEIN"/>
    <property type="match status" value="1"/>
</dbReference>
<evidence type="ECO:0000313" key="4">
    <source>
        <dbReference type="Proteomes" id="UP001500979"/>
    </source>
</evidence>
<protein>
    <recommendedName>
        <fullName evidence="2">VanZ-like domain-containing protein</fullName>
    </recommendedName>
</protein>
<gene>
    <name evidence="3" type="ORF">GCM10010470_38660</name>
</gene>
<dbReference type="Pfam" id="PF04892">
    <property type="entry name" value="VanZ"/>
    <property type="match status" value="1"/>
</dbReference>